<comment type="caution">
    <text evidence="4">The sequence shown here is derived from an EMBL/GenBank/DDBJ whole genome shotgun (WGS) entry which is preliminary data.</text>
</comment>
<dbReference type="EMBL" id="JAWRVE010000009">
    <property type="protein sequence ID" value="KAL1879877.1"/>
    <property type="molecule type" value="Genomic_DNA"/>
</dbReference>
<evidence type="ECO:0000313" key="5">
    <source>
        <dbReference type="Proteomes" id="UP001583177"/>
    </source>
</evidence>
<dbReference type="PANTHER" id="PTHR11474:SF126">
    <property type="entry name" value="TYROSINASE-LIKE PROTEIN TYR-1-RELATED"/>
    <property type="match status" value="1"/>
</dbReference>
<dbReference type="Gene3D" id="1.10.1280.10">
    <property type="entry name" value="Di-copper center containing domain from catechol oxidase"/>
    <property type="match status" value="1"/>
</dbReference>
<reference evidence="4 5" key="1">
    <citation type="journal article" date="2024" name="IMA Fungus">
        <title>IMA Genome - F19 : A genome assembly and annotation guide to empower mycologists, including annotated draft genome sequences of Ceratocystis pirilliformis, Diaporthe australafricana, Fusarium ophioides, Paecilomyces lecythidis, and Sporothrix stenoceras.</title>
        <authorList>
            <person name="Aylward J."/>
            <person name="Wilson A.M."/>
            <person name="Visagie C.M."/>
            <person name="Spraker J."/>
            <person name="Barnes I."/>
            <person name="Buitendag C."/>
            <person name="Ceriani C."/>
            <person name="Del Mar Angel L."/>
            <person name="du Plessis D."/>
            <person name="Fuchs T."/>
            <person name="Gasser K."/>
            <person name="Kramer D."/>
            <person name="Li W."/>
            <person name="Munsamy K."/>
            <person name="Piso A."/>
            <person name="Price J.L."/>
            <person name="Sonnekus B."/>
            <person name="Thomas C."/>
            <person name="van der Nest A."/>
            <person name="van Dijk A."/>
            <person name="van Heerden A."/>
            <person name="van Vuuren N."/>
            <person name="Yilmaz N."/>
            <person name="Duong T.A."/>
            <person name="van der Merwe N.A."/>
            <person name="Wingfield M.J."/>
            <person name="Wingfield B.D."/>
        </authorList>
    </citation>
    <scope>NUCLEOTIDE SEQUENCE [LARGE SCALE GENOMIC DNA]</scope>
    <source>
        <strain evidence="4 5">CMW 18300</strain>
    </source>
</reference>
<dbReference type="InterPro" id="IPR002227">
    <property type="entry name" value="Tyrosinase_Cu-bd"/>
</dbReference>
<evidence type="ECO:0000256" key="1">
    <source>
        <dbReference type="ARBA" id="ARBA00022723"/>
    </source>
</evidence>
<evidence type="ECO:0000256" key="2">
    <source>
        <dbReference type="ARBA" id="ARBA00023008"/>
    </source>
</evidence>
<dbReference type="PANTHER" id="PTHR11474">
    <property type="entry name" value="TYROSINASE FAMILY MEMBER"/>
    <property type="match status" value="1"/>
</dbReference>
<dbReference type="InterPro" id="IPR008922">
    <property type="entry name" value="Di-copper_centre_dom_sf"/>
</dbReference>
<keyword evidence="2" id="KW-0186">Copper</keyword>
<accession>A0ABR3XW82</accession>
<dbReference type="InterPro" id="IPR050316">
    <property type="entry name" value="Tyrosinase/Hemocyanin"/>
</dbReference>
<name>A0ABR3XW82_9PEZI</name>
<keyword evidence="1" id="KW-0479">Metal-binding</keyword>
<dbReference type="Proteomes" id="UP001583177">
    <property type="component" value="Unassembled WGS sequence"/>
</dbReference>
<protein>
    <recommendedName>
        <fullName evidence="3">Tyrosinase copper-binding domain-containing protein</fullName>
    </recommendedName>
</protein>
<evidence type="ECO:0000259" key="3">
    <source>
        <dbReference type="Pfam" id="PF00264"/>
    </source>
</evidence>
<feature type="domain" description="Tyrosinase copper-binding" evidence="3">
    <location>
        <begin position="24"/>
        <end position="123"/>
    </location>
</feature>
<sequence>MVANISATLPACSYCNTTVGAFLSYEPRCVKRDISSALGQVWANDSMIADLLSNPLYQTDIGAFQDRLQYTGTDTVGWYGLHAYGHFAVNGDPSGDGYNSPNEPLFWLHHGQVDRLWWIWQNQRPLERAFQINGTRTLGNSPPSADATIEDLINVGFVDGEYDEGLAIKNYVSTMGGPLCYIYE</sequence>
<evidence type="ECO:0000313" key="4">
    <source>
        <dbReference type="EMBL" id="KAL1879877.1"/>
    </source>
</evidence>
<gene>
    <name evidence="4" type="ORF">Daus18300_001716</name>
</gene>
<dbReference type="SUPFAM" id="SSF48056">
    <property type="entry name" value="Di-copper centre-containing domain"/>
    <property type="match status" value="1"/>
</dbReference>
<dbReference type="Pfam" id="PF00264">
    <property type="entry name" value="Tyrosinase"/>
    <property type="match status" value="1"/>
</dbReference>
<keyword evidence="5" id="KW-1185">Reference proteome</keyword>
<proteinExistence type="predicted"/>
<organism evidence="4 5">
    <name type="scientific">Diaporthe australafricana</name>
    <dbReference type="NCBI Taxonomy" id="127596"/>
    <lineage>
        <taxon>Eukaryota</taxon>
        <taxon>Fungi</taxon>
        <taxon>Dikarya</taxon>
        <taxon>Ascomycota</taxon>
        <taxon>Pezizomycotina</taxon>
        <taxon>Sordariomycetes</taxon>
        <taxon>Sordariomycetidae</taxon>
        <taxon>Diaporthales</taxon>
        <taxon>Diaporthaceae</taxon>
        <taxon>Diaporthe</taxon>
    </lineage>
</organism>